<dbReference type="EMBL" id="LTAO01000023">
    <property type="protein sequence ID" value="KYG29622.1"/>
    <property type="molecule type" value="Genomic_DNA"/>
</dbReference>
<dbReference type="AlphaFoldDB" id="A0A161PBJ0"/>
<dbReference type="Proteomes" id="UP000075806">
    <property type="component" value="Unassembled WGS sequence"/>
</dbReference>
<dbReference type="RefSeq" id="WP_061949417.1">
    <property type="nucleotide sequence ID" value="NZ_LTAO01000023.1"/>
</dbReference>
<name>A0A161PBJ0_9BACI</name>
<keyword evidence="3" id="KW-1185">Reference proteome</keyword>
<evidence type="ECO:0000313" key="2">
    <source>
        <dbReference type="EMBL" id="KYG29622.1"/>
    </source>
</evidence>
<gene>
    <name evidence="2" type="ORF">AZF04_08900</name>
</gene>
<dbReference type="Gene3D" id="3.30.310.160">
    <property type="entry name" value="YycH protein, domain 2"/>
    <property type="match status" value="1"/>
</dbReference>
<dbReference type="InterPro" id="IPR009996">
    <property type="entry name" value="YycH"/>
</dbReference>
<proteinExistence type="predicted"/>
<accession>A0A161PBJ0</accession>
<evidence type="ECO:0000259" key="1">
    <source>
        <dbReference type="Pfam" id="PF07435"/>
    </source>
</evidence>
<protein>
    <recommendedName>
        <fullName evidence="1">Regulatory protein YycH domain-containing protein</fullName>
    </recommendedName>
</protein>
<sequence>MSHEQTKNWLLTGLVALSLLLTWEMWTFQPDIEWLNSNNISPTEPLTNEEKELREVIKPESLVVHNDNENYLIPIESDEYQQIYPRIFQELIEGEVSTNSNFFPMRDQDGLEIIFPTNIPIDVFTDLFRQEEEELFIPLESVDRMFLFTEEGQLFIQLYSTNGPMTYVLRSSLDGNMFQSIVLDSMDGFEPAKPIKDLLETDNYAEQIYIPTERVKARTYSYTTRSISIDFFQRLLFPNPSVVNPTIQEGGTFYTDGSRILEVTRQEDMMDFHYPVLSDSSEPSSRQIVESSFDYINGHGGFTDDYHLWSWTSLDGREEAVFRMMVNHLPVLRYMDEDLMKLTVTRTGGQTVGYSRPLFAIESQPSNIIHSSEVKLLSGEELLEVMHQQFMDQQMTFDLSKVSKVMVGYDMRKRDTSYVTLVPAWFIQYDGRWFKPDLKEAEAAINEEEGNELE</sequence>
<dbReference type="CDD" id="cd15787">
    <property type="entry name" value="YycH_N"/>
    <property type="match status" value="1"/>
</dbReference>
<dbReference type="OrthoDB" id="2382185at2"/>
<reference evidence="2" key="1">
    <citation type="submission" date="2016-02" db="EMBL/GenBank/DDBJ databases">
        <title>Genome sequence of Bacillus trypoxylicola KCTC 13244(T).</title>
        <authorList>
            <person name="Jeong H."/>
            <person name="Park S.-H."/>
            <person name="Choi S.-K."/>
        </authorList>
    </citation>
    <scope>NUCLEOTIDE SEQUENCE [LARGE SCALE GENOMIC DNA]</scope>
    <source>
        <strain evidence="2">KCTC 13244</strain>
    </source>
</reference>
<evidence type="ECO:0000313" key="3">
    <source>
        <dbReference type="Proteomes" id="UP000075806"/>
    </source>
</evidence>
<comment type="caution">
    <text evidence="2">The sequence shown here is derived from an EMBL/GenBank/DDBJ whole genome shotgun (WGS) entry which is preliminary data.</text>
</comment>
<dbReference type="InterPro" id="IPR042274">
    <property type="entry name" value="YycH/YycI_2"/>
</dbReference>
<feature type="domain" description="Regulatory protein YycH" evidence="1">
    <location>
        <begin position="4"/>
        <end position="444"/>
    </location>
</feature>
<organism evidence="2 3">
    <name type="scientific">Alkalihalobacillus trypoxylicola</name>
    <dbReference type="NCBI Taxonomy" id="519424"/>
    <lineage>
        <taxon>Bacteria</taxon>
        <taxon>Bacillati</taxon>
        <taxon>Bacillota</taxon>
        <taxon>Bacilli</taxon>
        <taxon>Bacillales</taxon>
        <taxon>Bacillaceae</taxon>
        <taxon>Alkalihalobacillus</taxon>
    </lineage>
</organism>
<dbReference type="Pfam" id="PF07435">
    <property type="entry name" value="YycH"/>
    <property type="match status" value="1"/>
</dbReference>
<dbReference type="STRING" id="519424.AZF04_08900"/>